<feature type="transmembrane region" description="Helical" evidence="6">
    <location>
        <begin position="76"/>
        <end position="94"/>
    </location>
</feature>
<dbReference type="Pfam" id="PF00230">
    <property type="entry name" value="MIP"/>
    <property type="match status" value="1"/>
</dbReference>
<dbReference type="InterPro" id="IPR034294">
    <property type="entry name" value="Aquaporin_transptr"/>
</dbReference>
<dbReference type="SUPFAM" id="SSF81338">
    <property type="entry name" value="Aquaporin-like"/>
    <property type="match status" value="1"/>
</dbReference>
<dbReference type="EMBL" id="CAEZYZ010000158">
    <property type="protein sequence ID" value="CAB4754321.1"/>
    <property type="molecule type" value="Genomic_DNA"/>
</dbReference>
<dbReference type="InterPro" id="IPR022357">
    <property type="entry name" value="MIP_CS"/>
</dbReference>
<accession>A0A6J6U321</accession>
<feature type="transmembrane region" description="Helical" evidence="6">
    <location>
        <begin position="121"/>
        <end position="143"/>
    </location>
</feature>
<evidence type="ECO:0000256" key="4">
    <source>
        <dbReference type="ARBA" id="ARBA00022989"/>
    </source>
</evidence>
<dbReference type="InterPro" id="IPR000425">
    <property type="entry name" value="MIP"/>
</dbReference>
<keyword evidence="5 6" id="KW-0472">Membrane</keyword>
<organism evidence="7">
    <name type="scientific">freshwater metagenome</name>
    <dbReference type="NCBI Taxonomy" id="449393"/>
    <lineage>
        <taxon>unclassified sequences</taxon>
        <taxon>metagenomes</taxon>
        <taxon>ecological metagenomes</taxon>
    </lineage>
</organism>
<evidence type="ECO:0000256" key="5">
    <source>
        <dbReference type="ARBA" id="ARBA00023136"/>
    </source>
</evidence>
<feature type="transmembrane region" description="Helical" evidence="6">
    <location>
        <begin position="188"/>
        <end position="207"/>
    </location>
</feature>
<evidence type="ECO:0000256" key="3">
    <source>
        <dbReference type="ARBA" id="ARBA00022692"/>
    </source>
</evidence>
<dbReference type="AlphaFoldDB" id="A0A6J6U321"/>
<dbReference type="Gene3D" id="1.20.1080.10">
    <property type="entry name" value="Glycerol uptake facilitator protein"/>
    <property type="match status" value="1"/>
</dbReference>
<keyword evidence="4 6" id="KW-1133">Transmembrane helix</keyword>
<comment type="subcellular location">
    <subcellularLocation>
        <location evidence="1">Membrane</location>
        <topology evidence="1">Multi-pass membrane protein</topology>
    </subcellularLocation>
</comment>
<feature type="transmembrane region" description="Helical" evidence="6">
    <location>
        <begin position="50"/>
        <end position="70"/>
    </location>
</feature>
<reference evidence="7" key="1">
    <citation type="submission" date="2020-05" db="EMBL/GenBank/DDBJ databases">
        <authorList>
            <person name="Chiriac C."/>
            <person name="Salcher M."/>
            <person name="Ghai R."/>
            <person name="Kavagutti S V."/>
        </authorList>
    </citation>
    <scope>NUCLEOTIDE SEQUENCE</scope>
</reference>
<dbReference type="PANTHER" id="PTHR45724">
    <property type="entry name" value="AQUAPORIN NIP2-1"/>
    <property type="match status" value="1"/>
</dbReference>
<dbReference type="GO" id="GO:0016020">
    <property type="term" value="C:membrane"/>
    <property type="evidence" value="ECO:0007669"/>
    <property type="project" value="UniProtKB-SubCell"/>
</dbReference>
<dbReference type="GO" id="GO:0015267">
    <property type="term" value="F:channel activity"/>
    <property type="evidence" value="ECO:0007669"/>
    <property type="project" value="InterPro"/>
</dbReference>
<protein>
    <submittedName>
        <fullName evidence="7">Unannotated protein</fullName>
    </submittedName>
</protein>
<gene>
    <name evidence="7" type="ORF">UFOPK2810_00990</name>
</gene>
<dbReference type="PROSITE" id="PS00221">
    <property type="entry name" value="MIP"/>
    <property type="match status" value="1"/>
</dbReference>
<name>A0A6J6U321_9ZZZZ</name>
<dbReference type="PANTHER" id="PTHR45724:SF13">
    <property type="entry name" value="AQUAPORIN NIP1-1-RELATED"/>
    <property type="match status" value="1"/>
</dbReference>
<sequence>MSTPGMNSSDMESPGYWAHLGLSGLPKSVVERLTDFNNPRQEWRRLFSEVMGTFLLLLVAAGSGMMNAAFGDPISRTAAVVAPGLMVMAMILFMGRVSGAHFNPAVSVAFALRGDFPWRRVPGYIVAQFVGAVLAVLLLQAIIGESAANGATYPAQSTTDVAAFLMEVILTFGLVSVILGTASGAQNIGIIGALGVGGYIALAGLWASPLSGASMNPIRSLAPDLVANDFTAYWVYLAGPLLGAAVAVVAAYMLRGRGGGLAGSQAAQGALFTQPQNPDKA</sequence>
<evidence type="ECO:0000256" key="1">
    <source>
        <dbReference type="ARBA" id="ARBA00004141"/>
    </source>
</evidence>
<dbReference type="InterPro" id="IPR023271">
    <property type="entry name" value="Aquaporin-like"/>
</dbReference>
<evidence type="ECO:0000256" key="6">
    <source>
        <dbReference type="SAM" id="Phobius"/>
    </source>
</evidence>
<dbReference type="PRINTS" id="PR00783">
    <property type="entry name" value="MINTRINSICP"/>
</dbReference>
<proteinExistence type="predicted"/>
<keyword evidence="2" id="KW-0813">Transport</keyword>
<evidence type="ECO:0000313" key="7">
    <source>
        <dbReference type="EMBL" id="CAB4754321.1"/>
    </source>
</evidence>
<keyword evidence="3 6" id="KW-0812">Transmembrane</keyword>
<evidence type="ECO:0000256" key="2">
    <source>
        <dbReference type="ARBA" id="ARBA00022448"/>
    </source>
</evidence>
<feature type="transmembrane region" description="Helical" evidence="6">
    <location>
        <begin position="233"/>
        <end position="254"/>
    </location>
</feature>
<feature type="transmembrane region" description="Helical" evidence="6">
    <location>
        <begin position="163"/>
        <end position="181"/>
    </location>
</feature>